<gene>
    <name evidence="1" type="ORF">AG1IA_06607</name>
</gene>
<reference evidence="1 2" key="1">
    <citation type="journal article" date="2013" name="Nat. Commun.">
        <title>The evolution and pathogenic mechanisms of the rice sheath blight pathogen.</title>
        <authorList>
            <person name="Zheng A."/>
            <person name="Lin R."/>
            <person name="Xu L."/>
            <person name="Qin P."/>
            <person name="Tang C."/>
            <person name="Ai P."/>
            <person name="Zhang D."/>
            <person name="Liu Y."/>
            <person name="Sun Z."/>
            <person name="Feng H."/>
            <person name="Wang Y."/>
            <person name="Chen Y."/>
            <person name="Liang X."/>
            <person name="Fu R."/>
            <person name="Li Q."/>
            <person name="Zhang J."/>
            <person name="Yu X."/>
            <person name="Xie Z."/>
            <person name="Ding L."/>
            <person name="Guan P."/>
            <person name="Tang J."/>
            <person name="Liang Y."/>
            <person name="Wang S."/>
            <person name="Deng Q."/>
            <person name="Li S."/>
            <person name="Zhu J."/>
            <person name="Wang L."/>
            <person name="Liu H."/>
            <person name="Li P."/>
        </authorList>
    </citation>
    <scope>NUCLEOTIDE SEQUENCE [LARGE SCALE GENOMIC DNA]</scope>
    <source>
        <strain evidence="2">AG-1 IA</strain>
    </source>
</reference>
<name>L8WSK7_THACA</name>
<evidence type="ECO:0000313" key="2">
    <source>
        <dbReference type="Proteomes" id="UP000011668"/>
    </source>
</evidence>
<protein>
    <submittedName>
        <fullName evidence="1">Uncharacterized protein</fullName>
    </submittedName>
</protein>
<evidence type="ECO:0000313" key="1">
    <source>
        <dbReference type="EMBL" id="ELU39364.1"/>
    </source>
</evidence>
<proteinExistence type="predicted"/>
<dbReference type="EMBL" id="AFRT01001799">
    <property type="protein sequence ID" value="ELU39364.1"/>
    <property type="molecule type" value="Genomic_DNA"/>
</dbReference>
<sequence length="145" mass="16669">MSRQRVQTWESVSGYPRSMRARMLRSQTAVAVFEYANQNLGRKSVDRCHTSPLGLGLDRRCAIAGFRDIFRTGNGVHGASISVHTSSAQRYRRRVTLYITPYKRLSSYTRGQQCQAHKITFHVANDVVRHLRIFEYRPTQAAHTK</sequence>
<dbReference type="AlphaFoldDB" id="L8WSK7"/>
<keyword evidence="2" id="KW-1185">Reference proteome</keyword>
<accession>L8WSK7</accession>
<dbReference type="Proteomes" id="UP000011668">
    <property type="component" value="Unassembled WGS sequence"/>
</dbReference>
<comment type="caution">
    <text evidence="1">The sequence shown here is derived from an EMBL/GenBank/DDBJ whole genome shotgun (WGS) entry which is preliminary data.</text>
</comment>
<organism evidence="1 2">
    <name type="scientific">Thanatephorus cucumeris (strain AG1-IA)</name>
    <name type="common">Rice sheath blight fungus</name>
    <name type="synonym">Rhizoctonia solani</name>
    <dbReference type="NCBI Taxonomy" id="983506"/>
    <lineage>
        <taxon>Eukaryota</taxon>
        <taxon>Fungi</taxon>
        <taxon>Dikarya</taxon>
        <taxon>Basidiomycota</taxon>
        <taxon>Agaricomycotina</taxon>
        <taxon>Agaricomycetes</taxon>
        <taxon>Cantharellales</taxon>
        <taxon>Ceratobasidiaceae</taxon>
        <taxon>Rhizoctonia</taxon>
        <taxon>Rhizoctonia solani AG-1</taxon>
    </lineage>
</organism>
<dbReference type="HOGENOM" id="CLU_1788133_0_0_1"/>